<dbReference type="InterPro" id="IPR018060">
    <property type="entry name" value="HTH_AraC"/>
</dbReference>
<dbReference type="EMBL" id="LAZR01000047">
    <property type="protein sequence ID" value="KKN99274.1"/>
    <property type="molecule type" value="Genomic_DNA"/>
</dbReference>
<dbReference type="GO" id="GO:0003700">
    <property type="term" value="F:DNA-binding transcription factor activity"/>
    <property type="evidence" value="ECO:0007669"/>
    <property type="project" value="InterPro"/>
</dbReference>
<comment type="caution">
    <text evidence="5">The sequence shown here is derived from an EMBL/GenBank/DDBJ whole genome shotgun (WGS) entry which is preliminary data.</text>
</comment>
<protein>
    <recommendedName>
        <fullName evidence="4">HTH araC/xylS-type domain-containing protein</fullName>
    </recommendedName>
</protein>
<keyword evidence="2" id="KW-0238">DNA-binding</keyword>
<evidence type="ECO:0000256" key="1">
    <source>
        <dbReference type="ARBA" id="ARBA00023015"/>
    </source>
</evidence>
<evidence type="ECO:0000259" key="4">
    <source>
        <dbReference type="PROSITE" id="PS01124"/>
    </source>
</evidence>
<sequence>MTANMIELLTLAQLSQGQDWRVHLCHDRPANILIWITRGQGLLQLDGQRRGLGAHNAVFIPAGALFALDLGRQGIGQAVVIPEGSDLRLPQMPRHLRIRDVQAQTELTGLIEAAQREQQTKRPLFHDALEAQAALMSVWLRRQILQDEHIPNRPNAGARLSARFCRLVSERYRSGAPMSHYAETLEVTPTHLSRAVKSATGRTAADILTERVLHEARHLLGSTQHPAQDIARHLGFGSAAYFTRFIQQHTGSTPSRLRAATA</sequence>
<name>A0A0F9V5N2_9ZZZZ</name>
<dbReference type="AlphaFoldDB" id="A0A0F9V5N2"/>
<dbReference type="PANTHER" id="PTHR43280">
    <property type="entry name" value="ARAC-FAMILY TRANSCRIPTIONAL REGULATOR"/>
    <property type="match status" value="1"/>
</dbReference>
<reference evidence="5" key="1">
    <citation type="journal article" date="2015" name="Nature">
        <title>Complex archaea that bridge the gap between prokaryotes and eukaryotes.</title>
        <authorList>
            <person name="Spang A."/>
            <person name="Saw J.H."/>
            <person name="Jorgensen S.L."/>
            <person name="Zaremba-Niedzwiedzka K."/>
            <person name="Martijn J."/>
            <person name="Lind A.E."/>
            <person name="van Eijk R."/>
            <person name="Schleper C."/>
            <person name="Guy L."/>
            <person name="Ettema T.J."/>
        </authorList>
    </citation>
    <scope>NUCLEOTIDE SEQUENCE</scope>
</reference>
<dbReference type="InterPro" id="IPR037923">
    <property type="entry name" value="HTH-like"/>
</dbReference>
<evidence type="ECO:0000256" key="3">
    <source>
        <dbReference type="ARBA" id="ARBA00023163"/>
    </source>
</evidence>
<organism evidence="5">
    <name type="scientific">marine sediment metagenome</name>
    <dbReference type="NCBI Taxonomy" id="412755"/>
    <lineage>
        <taxon>unclassified sequences</taxon>
        <taxon>metagenomes</taxon>
        <taxon>ecological metagenomes</taxon>
    </lineage>
</organism>
<keyword evidence="3" id="KW-0804">Transcription</keyword>
<dbReference type="PANTHER" id="PTHR43280:SF32">
    <property type="entry name" value="TRANSCRIPTIONAL REGULATORY PROTEIN"/>
    <property type="match status" value="1"/>
</dbReference>
<dbReference type="GO" id="GO:0043565">
    <property type="term" value="F:sequence-specific DNA binding"/>
    <property type="evidence" value="ECO:0007669"/>
    <property type="project" value="InterPro"/>
</dbReference>
<dbReference type="PROSITE" id="PS01124">
    <property type="entry name" value="HTH_ARAC_FAMILY_2"/>
    <property type="match status" value="1"/>
</dbReference>
<gene>
    <name evidence="5" type="ORF">LCGC14_0137180</name>
</gene>
<dbReference type="SMART" id="SM00342">
    <property type="entry name" value="HTH_ARAC"/>
    <property type="match status" value="1"/>
</dbReference>
<accession>A0A0F9V5N2</accession>
<dbReference type="SUPFAM" id="SSF51215">
    <property type="entry name" value="Regulatory protein AraC"/>
    <property type="match status" value="1"/>
</dbReference>
<keyword evidence="1" id="KW-0805">Transcription regulation</keyword>
<dbReference type="InterPro" id="IPR009057">
    <property type="entry name" value="Homeodomain-like_sf"/>
</dbReference>
<dbReference type="Pfam" id="PF12833">
    <property type="entry name" value="HTH_18"/>
    <property type="match status" value="1"/>
</dbReference>
<dbReference type="Gene3D" id="1.10.10.60">
    <property type="entry name" value="Homeodomain-like"/>
    <property type="match status" value="1"/>
</dbReference>
<feature type="domain" description="HTH araC/xylS-type" evidence="4">
    <location>
        <begin position="162"/>
        <end position="260"/>
    </location>
</feature>
<proteinExistence type="predicted"/>
<evidence type="ECO:0000313" key="5">
    <source>
        <dbReference type="EMBL" id="KKN99274.1"/>
    </source>
</evidence>
<evidence type="ECO:0000256" key="2">
    <source>
        <dbReference type="ARBA" id="ARBA00023125"/>
    </source>
</evidence>
<dbReference type="SUPFAM" id="SSF46689">
    <property type="entry name" value="Homeodomain-like"/>
    <property type="match status" value="1"/>
</dbReference>